<protein>
    <submittedName>
        <fullName evidence="1">Uncharacterized protein</fullName>
    </submittedName>
</protein>
<accession>A0A392PD86</accession>
<comment type="caution">
    <text evidence="1">The sequence shown here is derived from an EMBL/GenBank/DDBJ whole genome shotgun (WGS) entry which is preliminary data.</text>
</comment>
<feature type="non-terminal residue" evidence="1">
    <location>
        <position position="266"/>
    </location>
</feature>
<keyword evidence="2" id="KW-1185">Reference proteome</keyword>
<name>A0A392PD86_9FABA</name>
<evidence type="ECO:0000313" key="2">
    <source>
        <dbReference type="Proteomes" id="UP000265520"/>
    </source>
</evidence>
<feature type="non-terminal residue" evidence="1">
    <location>
        <position position="1"/>
    </location>
</feature>
<dbReference type="AlphaFoldDB" id="A0A392PD86"/>
<evidence type="ECO:0000313" key="1">
    <source>
        <dbReference type="EMBL" id="MCI10068.1"/>
    </source>
</evidence>
<sequence>NTPIIPSYCANLAQNSSSNCLGSQGFAGRFRNPSKPNLHDQKNFRYHPYEEGSDHKNNSLVFNDFDPLSRVDMNSFCNLENCVAPIATPPIRPSGNANLDSTHESIIPSYRANLAQNSSSSCLGSQGFANNFRNPSKPNLHNQKNFRYHPYGEGSNHKNNSLVLNDFDPLSRVDMNSFRNLKNYVPPIATPPPICPSGSANLDLTCERTTEHRNLKNNVAPIATPPPIHPSGNANLDLTLETTTEHCMFDLRNTDAWKRLTASPDG</sequence>
<reference evidence="1 2" key="1">
    <citation type="journal article" date="2018" name="Front. Plant Sci.">
        <title>Red Clover (Trifolium pratense) and Zigzag Clover (T. medium) - A Picture of Genomic Similarities and Differences.</title>
        <authorList>
            <person name="Dluhosova J."/>
            <person name="Istvanek J."/>
            <person name="Nedelnik J."/>
            <person name="Repkova J."/>
        </authorList>
    </citation>
    <scope>NUCLEOTIDE SEQUENCE [LARGE SCALE GENOMIC DNA]</scope>
    <source>
        <strain evidence="2">cv. 10/8</strain>
        <tissue evidence="1">Leaf</tissue>
    </source>
</reference>
<dbReference type="EMBL" id="LXQA010074919">
    <property type="protein sequence ID" value="MCI10068.1"/>
    <property type="molecule type" value="Genomic_DNA"/>
</dbReference>
<proteinExistence type="predicted"/>
<dbReference type="Proteomes" id="UP000265520">
    <property type="component" value="Unassembled WGS sequence"/>
</dbReference>
<organism evidence="1 2">
    <name type="scientific">Trifolium medium</name>
    <dbReference type="NCBI Taxonomy" id="97028"/>
    <lineage>
        <taxon>Eukaryota</taxon>
        <taxon>Viridiplantae</taxon>
        <taxon>Streptophyta</taxon>
        <taxon>Embryophyta</taxon>
        <taxon>Tracheophyta</taxon>
        <taxon>Spermatophyta</taxon>
        <taxon>Magnoliopsida</taxon>
        <taxon>eudicotyledons</taxon>
        <taxon>Gunneridae</taxon>
        <taxon>Pentapetalae</taxon>
        <taxon>rosids</taxon>
        <taxon>fabids</taxon>
        <taxon>Fabales</taxon>
        <taxon>Fabaceae</taxon>
        <taxon>Papilionoideae</taxon>
        <taxon>50 kb inversion clade</taxon>
        <taxon>NPAAA clade</taxon>
        <taxon>Hologalegina</taxon>
        <taxon>IRL clade</taxon>
        <taxon>Trifolieae</taxon>
        <taxon>Trifolium</taxon>
    </lineage>
</organism>